<evidence type="ECO:0000313" key="4">
    <source>
        <dbReference type="Proteomes" id="UP000192520"/>
    </source>
</evidence>
<reference evidence="4" key="1">
    <citation type="submission" date="2017-03" db="EMBL/GenBank/DDBJ databases">
        <title>Novel pathways for hydrocarbon cycling and metabolic interdependencies in hydrothermal sediment communities.</title>
        <authorList>
            <person name="Dombrowski N."/>
            <person name="Seitz K."/>
            <person name="Teske A."/>
            <person name="Baker B."/>
        </authorList>
    </citation>
    <scope>NUCLEOTIDE SEQUENCE [LARGE SCALE GENOMIC DNA]</scope>
</reference>
<name>A0A1W9NYZ1_UNCC3</name>
<dbReference type="STRING" id="1968527.B5M47_03275"/>
<sequence>MKKTEILKKLKEIEKEVTALRERLEREEQPKEEQIVGTFDGEFMITDEGKRYQVPPNYASKSMLVPGDTLRLIEEGPQNKFKHIGKVGRKETEGVLLREGEEWIAVCKEGRFKILAASIKHFEADVGDRIKLFIPENYQEIGAEWGAMSGMAEEPPAKVEKPKAGEGKEEEKVDGKVEVEEKKEKVKEDVELR</sequence>
<proteinExistence type="predicted"/>
<feature type="compositionally biased region" description="Basic and acidic residues" evidence="2">
    <location>
        <begin position="155"/>
        <end position="193"/>
    </location>
</feature>
<evidence type="ECO:0000256" key="1">
    <source>
        <dbReference type="SAM" id="Coils"/>
    </source>
</evidence>
<comment type="caution">
    <text evidence="3">The sequence shown here is derived from an EMBL/GenBank/DDBJ whole genome shotgun (WGS) entry which is preliminary data.</text>
</comment>
<protein>
    <recommendedName>
        <fullName evidence="5">50S ribosomal protein L7/L12</fullName>
    </recommendedName>
</protein>
<evidence type="ECO:0000256" key="2">
    <source>
        <dbReference type="SAM" id="MobiDB-lite"/>
    </source>
</evidence>
<dbReference type="EMBL" id="MZGJ01000021">
    <property type="protein sequence ID" value="OQX50753.1"/>
    <property type="molecule type" value="Genomic_DNA"/>
</dbReference>
<feature type="coiled-coil region" evidence="1">
    <location>
        <begin position="3"/>
        <end position="30"/>
    </location>
</feature>
<organism evidence="3 4">
    <name type="scientific">candidate division CPR3 bacterium 4484_211</name>
    <dbReference type="NCBI Taxonomy" id="1968527"/>
    <lineage>
        <taxon>Bacteria</taxon>
        <taxon>Bacteria division CPR3</taxon>
    </lineage>
</organism>
<keyword evidence="1" id="KW-0175">Coiled coil</keyword>
<gene>
    <name evidence="3" type="ORF">B5M47_03275</name>
</gene>
<dbReference type="Proteomes" id="UP000192520">
    <property type="component" value="Unassembled WGS sequence"/>
</dbReference>
<evidence type="ECO:0008006" key="5">
    <source>
        <dbReference type="Google" id="ProtNLM"/>
    </source>
</evidence>
<dbReference type="AlphaFoldDB" id="A0A1W9NYZ1"/>
<feature type="region of interest" description="Disordered" evidence="2">
    <location>
        <begin position="149"/>
        <end position="193"/>
    </location>
</feature>
<accession>A0A1W9NYZ1</accession>
<evidence type="ECO:0000313" key="3">
    <source>
        <dbReference type="EMBL" id="OQX50753.1"/>
    </source>
</evidence>